<organism evidence="2 3">
    <name type="scientific">Primorskyibacter flagellatus</name>
    <dbReference type="NCBI Taxonomy" id="1387277"/>
    <lineage>
        <taxon>Bacteria</taxon>
        <taxon>Pseudomonadati</taxon>
        <taxon>Pseudomonadota</taxon>
        <taxon>Alphaproteobacteria</taxon>
        <taxon>Rhodobacterales</taxon>
        <taxon>Roseobacteraceae</taxon>
        <taxon>Primorskyibacter</taxon>
    </lineage>
</organism>
<feature type="domain" description="N-acetyltransferase" evidence="1">
    <location>
        <begin position="110"/>
        <end position="240"/>
    </location>
</feature>
<dbReference type="PROSITE" id="PS51186">
    <property type="entry name" value="GNAT"/>
    <property type="match status" value="1"/>
</dbReference>
<sequence length="240" mass="25566">MADLGGYFETLDATWPAEEKIALGPLTLRRSSGGGKRVRAATASGAVGADDVAVAEARMRDLGQPPLFQIRPGDDVLDQLLESQGYGVVDPTLIYTCPVAHLAREETDREQASLAVWEPLAIQLDFWRAGGVGPDRIAVMERVTGPKTALIGRHDNSPGGTCFVAVHGGMAMLHALEIIPAARRAGMGRAMTVQAAQWAAREGAETFALLCVKANGPANALYSKLGMQVAGQYHYRIKES</sequence>
<dbReference type="InterPro" id="IPR016181">
    <property type="entry name" value="Acyl_CoA_acyltransferase"/>
</dbReference>
<evidence type="ECO:0000259" key="1">
    <source>
        <dbReference type="PROSITE" id="PS51186"/>
    </source>
</evidence>
<dbReference type="SUPFAM" id="SSF55729">
    <property type="entry name" value="Acyl-CoA N-acyltransferases (Nat)"/>
    <property type="match status" value="1"/>
</dbReference>
<dbReference type="Pfam" id="PF00583">
    <property type="entry name" value="Acetyltransf_1"/>
    <property type="match status" value="1"/>
</dbReference>
<dbReference type="RefSeq" id="WP_188478915.1">
    <property type="nucleotide sequence ID" value="NZ_BMFJ01000002.1"/>
</dbReference>
<comment type="caution">
    <text evidence="2">The sequence shown here is derived from an EMBL/GenBank/DDBJ whole genome shotgun (WGS) entry which is preliminary data.</text>
</comment>
<accession>A0A917AD85</accession>
<proteinExistence type="predicted"/>
<reference evidence="3" key="1">
    <citation type="journal article" date="2019" name="Int. J. Syst. Evol. Microbiol.">
        <title>The Global Catalogue of Microorganisms (GCM) 10K type strain sequencing project: providing services to taxonomists for standard genome sequencing and annotation.</title>
        <authorList>
            <consortium name="The Broad Institute Genomics Platform"/>
            <consortium name="The Broad Institute Genome Sequencing Center for Infectious Disease"/>
            <person name="Wu L."/>
            <person name="Ma J."/>
        </authorList>
    </citation>
    <scope>NUCLEOTIDE SEQUENCE [LARGE SCALE GENOMIC DNA]</scope>
    <source>
        <strain evidence="3">CGMCC 1.12664</strain>
    </source>
</reference>
<keyword evidence="3" id="KW-1185">Reference proteome</keyword>
<dbReference type="GO" id="GO:0016747">
    <property type="term" value="F:acyltransferase activity, transferring groups other than amino-acyl groups"/>
    <property type="evidence" value="ECO:0007669"/>
    <property type="project" value="InterPro"/>
</dbReference>
<dbReference type="InterPro" id="IPR000182">
    <property type="entry name" value="GNAT_dom"/>
</dbReference>
<dbReference type="AlphaFoldDB" id="A0A917AD85"/>
<dbReference type="Proteomes" id="UP000612855">
    <property type="component" value="Unassembled WGS sequence"/>
</dbReference>
<dbReference type="Gene3D" id="3.40.630.30">
    <property type="match status" value="1"/>
</dbReference>
<protein>
    <submittedName>
        <fullName evidence="2">N-acetyltransferase</fullName>
    </submittedName>
</protein>
<evidence type="ECO:0000313" key="3">
    <source>
        <dbReference type="Proteomes" id="UP000612855"/>
    </source>
</evidence>
<name>A0A917AD85_9RHOB</name>
<evidence type="ECO:0000313" key="2">
    <source>
        <dbReference type="EMBL" id="GGE42988.1"/>
    </source>
</evidence>
<dbReference type="EMBL" id="BMFJ01000002">
    <property type="protein sequence ID" value="GGE42988.1"/>
    <property type="molecule type" value="Genomic_DNA"/>
</dbReference>
<gene>
    <name evidence="2" type="primary">yobR</name>
    <name evidence="2" type="ORF">GCM10011360_32950</name>
</gene>